<dbReference type="OrthoDB" id="308632at2759"/>
<accession>A0A8S1VDM4</accession>
<gene>
    <name evidence="2" type="ORF">PPENT_87.1.T0600109</name>
</gene>
<dbReference type="EMBL" id="CAJJDO010000060">
    <property type="protein sequence ID" value="CAD8173882.1"/>
    <property type="molecule type" value="Genomic_DNA"/>
</dbReference>
<feature type="transmembrane region" description="Helical" evidence="1">
    <location>
        <begin position="353"/>
        <end position="370"/>
    </location>
</feature>
<evidence type="ECO:0000313" key="3">
    <source>
        <dbReference type="Proteomes" id="UP000689195"/>
    </source>
</evidence>
<evidence type="ECO:0008006" key="4">
    <source>
        <dbReference type="Google" id="ProtNLM"/>
    </source>
</evidence>
<feature type="transmembrane region" description="Helical" evidence="1">
    <location>
        <begin position="511"/>
        <end position="533"/>
    </location>
</feature>
<comment type="caution">
    <text evidence="2">The sequence shown here is derived from an EMBL/GenBank/DDBJ whole genome shotgun (WGS) entry which is preliminary data.</text>
</comment>
<organism evidence="2 3">
    <name type="scientific">Paramecium pentaurelia</name>
    <dbReference type="NCBI Taxonomy" id="43138"/>
    <lineage>
        <taxon>Eukaryota</taxon>
        <taxon>Sar</taxon>
        <taxon>Alveolata</taxon>
        <taxon>Ciliophora</taxon>
        <taxon>Intramacronucleata</taxon>
        <taxon>Oligohymenophorea</taxon>
        <taxon>Peniculida</taxon>
        <taxon>Parameciidae</taxon>
        <taxon>Paramecium</taxon>
    </lineage>
</organism>
<proteinExistence type="predicted"/>
<protein>
    <recommendedName>
        <fullName evidence="4">CSC1/OSCA1-like cytosolic domain-containing protein</fullName>
    </recommendedName>
</protein>
<sequence>MQNNSILENLIGGNLLESPPNFEMAQNHNKAQIIYKEIIRNSERCPCCNQCIQTIKYPLSTDINVFSEYGTSYKYFNLVKIKFILLSIFFIIAGLYNLIQNSKGDLCIKSQTCKKSLNNYLSLLNRFDPENYQDDVLDTLYTIAIIVQLVFIRYISYNINDYYNVDHDYDCEKTIQKCSLKISLIHPNSSRDGIIHHFSNGILRQNQVQYQIVDCCLIYDISHLETQLKLQIIQALKEDQDRSLKDIVRRTVNQFSILRDRNRYLKFSGSVYITLSYEQEAINFKNSFKLNFDVENCPRPSDVYWKVKQLKGNQTLEFIKCSIAFCGWLPNIGIQVAKNNYIMSNSGKTQDQLYINTLLSLVIAIIYYISTKICTQTIQNYIRQISVNSKRKFWKDYLQTNEVAINIMFYLWPPIFIAVYSGVGTRQEKLWRSGGLSEDIIMIFLTNAGLQIIFTICDVDYAWQLIRIIYYKYFNKQSNLTQYEANELFSKDLNFNKKRIDLTNLILLCSYYGYLFPICYPITLISILIIYWLDKYQFINNGINEKIQFKYRLQKFIIMMTIFSQLGSTQMIKITFLGYTSSNAFNYIYYVQGIILMYILFYKKEWIFKKRIQTPITQIELNRSLQNNELYNEYNPIIDDKIWSIQGEEQQVNEQQLLRKLQQSRFSRQEKFYNALQIKLLREIEQIQKKERAGIAQIQPIQNDII</sequence>
<evidence type="ECO:0000256" key="1">
    <source>
        <dbReference type="SAM" id="Phobius"/>
    </source>
</evidence>
<keyword evidence="1" id="KW-0812">Transmembrane</keyword>
<keyword evidence="1" id="KW-0472">Membrane</keyword>
<feature type="transmembrane region" description="Helical" evidence="1">
    <location>
        <begin position="81"/>
        <end position="99"/>
    </location>
</feature>
<dbReference type="AlphaFoldDB" id="A0A8S1VDM4"/>
<feature type="transmembrane region" description="Helical" evidence="1">
    <location>
        <begin position="403"/>
        <end position="420"/>
    </location>
</feature>
<keyword evidence="1" id="KW-1133">Transmembrane helix</keyword>
<feature type="transmembrane region" description="Helical" evidence="1">
    <location>
        <begin position="584"/>
        <end position="602"/>
    </location>
</feature>
<dbReference type="Proteomes" id="UP000689195">
    <property type="component" value="Unassembled WGS sequence"/>
</dbReference>
<feature type="transmembrane region" description="Helical" evidence="1">
    <location>
        <begin position="440"/>
        <end position="463"/>
    </location>
</feature>
<evidence type="ECO:0000313" key="2">
    <source>
        <dbReference type="EMBL" id="CAD8173882.1"/>
    </source>
</evidence>
<name>A0A8S1VDM4_9CILI</name>
<feature type="transmembrane region" description="Helical" evidence="1">
    <location>
        <begin position="553"/>
        <end position="572"/>
    </location>
</feature>
<keyword evidence="3" id="KW-1185">Reference proteome</keyword>
<reference evidence="2" key="1">
    <citation type="submission" date="2021-01" db="EMBL/GenBank/DDBJ databases">
        <authorList>
            <consortium name="Genoscope - CEA"/>
            <person name="William W."/>
        </authorList>
    </citation>
    <scope>NUCLEOTIDE SEQUENCE</scope>
</reference>